<organism evidence="2 3">
    <name type="scientific">Sordaria brevicollis</name>
    <dbReference type="NCBI Taxonomy" id="83679"/>
    <lineage>
        <taxon>Eukaryota</taxon>
        <taxon>Fungi</taxon>
        <taxon>Dikarya</taxon>
        <taxon>Ascomycota</taxon>
        <taxon>Pezizomycotina</taxon>
        <taxon>Sordariomycetes</taxon>
        <taxon>Sordariomycetidae</taxon>
        <taxon>Sordariales</taxon>
        <taxon>Sordariaceae</taxon>
        <taxon>Sordaria</taxon>
    </lineage>
</organism>
<feature type="compositionally biased region" description="Polar residues" evidence="1">
    <location>
        <begin position="45"/>
        <end position="54"/>
    </location>
</feature>
<proteinExistence type="predicted"/>
<reference evidence="2" key="1">
    <citation type="journal article" date="2023" name="Mol. Phylogenet. Evol.">
        <title>Genome-scale phylogeny and comparative genomics of the fungal order Sordariales.</title>
        <authorList>
            <person name="Hensen N."/>
            <person name="Bonometti L."/>
            <person name="Westerberg I."/>
            <person name="Brannstrom I.O."/>
            <person name="Guillou S."/>
            <person name="Cros-Aarteil S."/>
            <person name="Calhoun S."/>
            <person name="Haridas S."/>
            <person name="Kuo A."/>
            <person name="Mondo S."/>
            <person name="Pangilinan J."/>
            <person name="Riley R."/>
            <person name="LaButti K."/>
            <person name="Andreopoulos B."/>
            <person name="Lipzen A."/>
            <person name="Chen C."/>
            <person name="Yan M."/>
            <person name="Daum C."/>
            <person name="Ng V."/>
            <person name="Clum A."/>
            <person name="Steindorff A."/>
            <person name="Ohm R.A."/>
            <person name="Martin F."/>
            <person name="Silar P."/>
            <person name="Natvig D.O."/>
            <person name="Lalanne C."/>
            <person name="Gautier V."/>
            <person name="Ament-Velasquez S.L."/>
            <person name="Kruys A."/>
            <person name="Hutchinson M.I."/>
            <person name="Powell A.J."/>
            <person name="Barry K."/>
            <person name="Miller A.N."/>
            <person name="Grigoriev I.V."/>
            <person name="Debuchy R."/>
            <person name="Gladieux P."/>
            <person name="Hiltunen Thoren M."/>
            <person name="Johannesson H."/>
        </authorList>
    </citation>
    <scope>NUCLEOTIDE SEQUENCE</scope>
    <source>
        <strain evidence="2">FGSC 1904</strain>
    </source>
</reference>
<sequence>MSGSNTMTPNNEPEVTSSMASLNINASQPLLGHHTPEPHSHQTDHTANTTQTIGGNRFQPGESNTHRGRPRAMVGKLAPLKSSNRISKPSSNKTKTKTGKKGRMSEAERDKQKFEDLKRAWDAGRPQTDADVREALRLKGRIEKWRNLAKMREVRVKMDAGLPLEPEEEERYGQIIREMKDKEKERQDKDVQMQDVSLGLAGLRLDLGAEK</sequence>
<evidence type="ECO:0000256" key="1">
    <source>
        <dbReference type="SAM" id="MobiDB-lite"/>
    </source>
</evidence>
<accession>A0AAE0NW73</accession>
<protein>
    <submittedName>
        <fullName evidence="2">Uncharacterized protein</fullName>
    </submittedName>
</protein>
<feature type="region of interest" description="Disordered" evidence="1">
    <location>
        <begin position="1"/>
        <end position="122"/>
    </location>
</feature>
<reference evidence="2" key="2">
    <citation type="submission" date="2023-07" db="EMBL/GenBank/DDBJ databases">
        <authorList>
            <consortium name="Lawrence Berkeley National Laboratory"/>
            <person name="Haridas S."/>
            <person name="Hensen N."/>
            <person name="Bonometti L."/>
            <person name="Westerberg I."/>
            <person name="Brannstrom I.O."/>
            <person name="Guillou S."/>
            <person name="Cros-Aarteil S."/>
            <person name="Calhoun S."/>
            <person name="Kuo A."/>
            <person name="Mondo S."/>
            <person name="Pangilinan J."/>
            <person name="Riley R."/>
            <person name="LaButti K."/>
            <person name="Andreopoulos B."/>
            <person name="Lipzen A."/>
            <person name="Chen C."/>
            <person name="Yanf M."/>
            <person name="Daum C."/>
            <person name="Ng V."/>
            <person name="Clum A."/>
            <person name="Steindorff A."/>
            <person name="Ohm R."/>
            <person name="Martin F."/>
            <person name="Silar P."/>
            <person name="Natvig D."/>
            <person name="Lalanne C."/>
            <person name="Gautier V."/>
            <person name="Ament-velasquez S.L."/>
            <person name="Kruys A."/>
            <person name="Hutchinson M.I."/>
            <person name="Powell A.J."/>
            <person name="Barry K."/>
            <person name="Miller A.N."/>
            <person name="Grigoriev I.V."/>
            <person name="Debuchy R."/>
            <person name="Gladieux P."/>
            <person name="Thoren M.H."/>
            <person name="Johannesson H."/>
        </authorList>
    </citation>
    <scope>NUCLEOTIDE SEQUENCE</scope>
    <source>
        <strain evidence="2">FGSC 1904</strain>
    </source>
</reference>
<gene>
    <name evidence="2" type="ORF">B0T20DRAFT_397568</name>
</gene>
<dbReference type="EMBL" id="JAUTDP010000015">
    <property type="protein sequence ID" value="KAK3388575.1"/>
    <property type="molecule type" value="Genomic_DNA"/>
</dbReference>
<dbReference type="Proteomes" id="UP001281003">
    <property type="component" value="Unassembled WGS sequence"/>
</dbReference>
<feature type="compositionally biased region" description="Polar residues" evidence="1">
    <location>
        <begin position="1"/>
        <end position="28"/>
    </location>
</feature>
<feature type="compositionally biased region" description="Polar residues" evidence="1">
    <location>
        <begin position="81"/>
        <end position="92"/>
    </location>
</feature>
<keyword evidence="3" id="KW-1185">Reference proteome</keyword>
<feature type="compositionally biased region" description="Basic and acidic residues" evidence="1">
    <location>
        <begin position="34"/>
        <end position="44"/>
    </location>
</feature>
<evidence type="ECO:0000313" key="3">
    <source>
        <dbReference type="Proteomes" id="UP001281003"/>
    </source>
</evidence>
<feature type="compositionally biased region" description="Basic and acidic residues" evidence="1">
    <location>
        <begin position="103"/>
        <end position="122"/>
    </location>
</feature>
<evidence type="ECO:0000313" key="2">
    <source>
        <dbReference type="EMBL" id="KAK3388575.1"/>
    </source>
</evidence>
<comment type="caution">
    <text evidence="2">The sequence shown here is derived from an EMBL/GenBank/DDBJ whole genome shotgun (WGS) entry which is preliminary data.</text>
</comment>
<name>A0AAE0NW73_SORBR</name>
<dbReference type="AlphaFoldDB" id="A0AAE0NW73"/>